<gene>
    <name evidence="2" type="ORF">GCM10020369_07770</name>
</gene>
<proteinExistence type="predicted"/>
<reference evidence="3" key="1">
    <citation type="journal article" date="2019" name="Int. J. Syst. Evol. Microbiol.">
        <title>The Global Catalogue of Microorganisms (GCM) 10K type strain sequencing project: providing services to taxonomists for standard genome sequencing and annotation.</title>
        <authorList>
            <consortium name="The Broad Institute Genomics Platform"/>
            <consortium name="The Broad Institute Genome Sequencing Center for Infectious Disease"/>
            <person name="Wu L."/>
            <person name="Ma J."/>
        </authorList>
    </citation>
    <scope>NUCLEOTIDE SEQUENCE [LARGE SCALE GENOMIC DNA]</scope>
    <source>
        <strain evidence="3">JCM 9458</strain>
    </source>
</reference>
<evidence type="ECO:0000256" key="1">
    <source>
        <dbReference type="SAM" id="Phobius"/>
    </source>
</evidence>
<feature type="transmembrane region" description="Helical" evidence="1">
    <location>
        <begin position="26"/>
        <end position="50"/>
    </location>
</feature>
<keyword evidence="3" id="KW-1185">Reference proteome</keyword>
<sequence length="145" mass="14591">MTTTAHTAAPTATAVTASAAPSLRSLVLAGIVATATASVATPVVAAAGHAAGISLDIAGEPIPVPGFATLTALFSLVGLVLAVALRRFARHPRRTFFRTTVALTVLSLVPDLIADAASSTKVLLMVTHLVAAAIVIPAIAQRLRP</sequence>
<keyword evidence="1" id="KW-1133">Transmembrane helix</keyword>
<organism evidence="2 3">
    <name type="scientific">Cryptosporangium minutisporangium</name>
    <dbReference type="NCBI Taxonomy" id="113569"/>
    <lineage>
        <taxon>Bacteria</taxon>
        <taxon>Bacillati</taxon>
        <taxon>Actinomycetota</taxon>
        <taxon>Actinomycetes</taxon>
        <taxon>Cryptosporangiales</taxon>
        <taxon>Cryptosporangiaceae</taxon>
        <taxon>Cryptosporangium</taxon>
    </lineage>
</organism>
<dbReference type="Pfam" id="PF19545">
    <property type="entry name" value="DUF6069"/>
    <property type="match status" value="1"/>
</dbReference>
<dbReference type="Proteomes" id="UP001501676">
    <property type="component" value="Unassembled WGS sequence"/>
</dbReference>
<dbReference type="RefSeq" id="WP_345726540.1">
    <property type="nucleotide sequence ID" value="NZ_BAAAYN010000004.1"/>
</dbReference>
<comment type="caution">
    <text evidence="2">The sequence shown here is derived from an EMBL/GenBank/DDBJ whole genome shotgun (WGS) entry which is preliminary data.</text>
</comment>
<evidence type="ECO:0000313" key="2">
    <source>
        <dbReference type="EMBL" id="GAA3383122.1"/>
    </source>
</evidence>
<feature type="transmembrane region" description="Helical" evidence="1">
    <location>
        <begin position="122"/>
        <end position="140"/>
    </location>
</feature>
<evidence type="ECO:0000313" key="3">
    <source>
        <dbReference type="Proteomes" id="UP001501676"/>
    </source>
</evidence>
<name>A0ABP6SRF9_9ACTN</name>
<evidence type="ECO:0008006" key="4">
    <source>
        <dbReference type="Google" id="ProtNLM"/>
    </source>
</evidence>
<feature type="transmembrane region" description="Helical" evidence="1">
    <location>
        <begin position="96"/>
        <end position="116"/>
    </location>
</feature>
<accession>A0ABP6SRF9</accession>
<dbReference type="EMBL" id="BAAAYN010000004">
    <property type="protein sequence ID" value="GAA3383122.1"/>
    <property type="molecule type" value="Genomic_DNA"/>
</dbReference>
<feature type="transmembrane region" description="Helical" evidence="1">
    <location>
        <begin position="62"/>
        <end position="84"/>
    </location>
</feature>
<protein>
    <recommendedName>
        <fullName evidence="4">Cell envelope biogenesis protein OmpA</fullName>
    </recommendedName>
</protein>
<keyword evidence="1" id="KW-0812">Transmembrane</keyword>
<keyword evidence="1" id="KW-0472">Membrane</keyword>
<dbReference type="InterPro" id="IPR045713">
    <property type="entry name" value="DUF6069"/>
</dbReference>